<keyword evidence="1" id="KW-0472">Membrane</keyword>
<evidence type="ECO:0000313" key="3">
    <source>
        <dbReference type="Proteomes" id="UP000250429"/>
    </source>
</evidence>
<name>A0A329U7Q3_9FIRM</name>
<proteinExistence type="predicted"/>
<accession>A0A329U7Q3</accession>
<keyword evidence="1" id="KW-1133">Transmembrane helix</keyword>
<keyword evidence="3" id="KW-1185">Reference proteome</keyword>
<dbReference type="EMBL" id="PRLC01000015">
    <property type="protein sequence ID" value="RAW58061.1"/>
    <property type="molecule type" value="Genomic_DNA"/>
</dbReference>
<protein>
    <submittedName>
        <fullName evidence="2">FeoB-associated Cys-rich membrane protein</fullName>
    </submittedName>
</protein>
<dbReference type="Proteomes" id="UP000250429">
    <property type="component" value="Unassembled WGS sequence"/>
</dbReference>
<feature type="transmembrane region" description="Helical" evidence="1">
    <location>
        <begin position="6"/>
        <end position="24"/>
    </location>
</feature>
<dbReference type="AlphaFoldDB" id="A0A329U7Q3"/>
<comment type="caution">
    <text evidence="2">The sequence shown here is derived from an EMBL/GenBank/DDBJ whole genome shotgun (WGS) entry which is preliminary data.</text>
</comment>
<sequence>MLSIRGIITVLVLAALFTYAVIWISRHDGWEGKGCGGNCSTCHERCNHPQKKEQ</sequence>
<evidence type="ECO:0000256" key="1">
    <source>
        <dbReference type="SAM" id="Phobius"/>
    </source>
</evidence>
<evidence type="ECO:0000313" key="2">
    <source>
        <dbReference type="EMBL" id="RAW58061.1"/>
    </source>
</evidence>
<dbReference type="RefSeq" id="WP_112145911.1">
    <property type="nucleotide sequence ID" value="NZ_JBLVPC010000096.1"/>
</dbReference>
<organism evidence="2 3">
    <name type="scientific">Faecalibacterium hattorii</name>
    <dbReference type="NCBI Taxonomy" id="2935520"/>
    <lineage>
        <taxon>Bacteria</taxon>
        <taxon>Bacillati</taxon>
        <taxon>Bacillota</taxon>
        <taxon>Clostridia</taxon>
        <taxon>Eubacteriales</taxon>
        <taxon>Oscillospiraceae</taxon>
        <taxon>Faecalibacterium</taxon>
    </lineage>
</organism>
<gene>
    <name evidence="2" type="ORF">C4N23_10495</name>
</gene>
<keyword evidence="1" id="KW-0812">Transmembrane</keyword>
<dbReference type="Pfam" id="PF12669">
    <property type="entry name" value="FeoB_associated"/>
    <property type="match status" value="1"/>
</dbReference>
<reference evidence="2 3" key="1">
    <citation type="submission" date="2018-02" db="EMBL/GenBank/DDBJ databases">
        <title>Complete genome sequencing of Faecalibacterium prausnitzii strains isolated from the human gut.</title>
        <authorList>
            <person name="Fitzgerald B.C."/>
            <person name="Shkoporov A.N."/>
            <person name="Ross P.R."/>
            <person name="Hill C."/>
        </authorList>
    </citation>
    <scope>NUCLEOTIDE SEQUENCE [LARGE SCALE GENOMIC DNA]</scope>
    <source>
        <strain evidence="2 3">APC922/41-1</strain>
    </source>
</reference>